<dbReference type="Proteomes" id="UP001371456">
    <property type="component" value="Unassembled WGS sequence"/>
</dbReference>
<dbReference type="PANTHER" id="PTHR21087:SF23">
    <property type="entry name" value="INACTIVE SHIKIMATE KINASE LIKE 2, CHLOROPLASTIC-RELATED"/>
    <property type="match status" value="1"/>
</dbReference>
<dbReference type="GO" id="GO:0006950">
    <property type="term" value="P:response to stress"/>
    <property type="evidence" value="ECO:0007669"/>
    <property type="project" value="UniProtKB-ARBA"/>
</dbReference>
<evidence type="ECO:0000313" key="4">
    <source>
        <dbReference type="Proteomes" id="UP001371456"/>
    </source>
</evidence>
<evidence type="ECO:0000256" key="1">
    <source>
        <dbReference type="ARBA" id="ARBA00006997"/>
    </source>
</evidence>
<organism evidence="3 4">
    <name type="scientific">Solanum bulbocastanum</name>
    <name type="common">Wild potato</name>
    <dbReference type="NCBI Taxonomy" id="147425"/>
    <lineage>
        <taxon>Eukaryota</taxon>
        <taxon>Viridiplantae</taxon>
        <taxon>Streptophyta</taxon>
        <taxon>Embryophyta</taxon>
        <taxon>Tracheophyta</taxon>
        <taxon>Spermatophyta</taxon>
        <taxon>Magnoliopsida</taxon>
        <taxon>eudicotyledons</taxon>
        <taxon>Gunneridae</taxon>
        <taxon>Pentapetalae</taxon>
        <taxon>asterids</taxon>
        <taxon>lamiids</taxon>
        <taxon>Solanales</taxon>
        <taxon>Solanaceae</taxon>
        <taxon>Solanoideae</taxon>
        <taxon>Solaneae</taxon>
        <taxon>Solanum</taxon>
    </lineage>
</organism>
<dbReference type="InterPro" id="IPR008978">
    <property type="entry name" value="HSP20-like_chaperone"/>
</dbReference>
<dbReference type="PROSITE" id="PS51203">
    <property type="entry name" value="CS"/>
    <property type="match status" value="1"/>
</dbReference>
<dbReference type="EMBL" id="JBANQN010000008">
    <property type="protein sequence ID" value="KAK6782910.1"/>
    <property type="molecule type" value="Genomic_DNA"/>
</dbReference>
<dbReference type="Pfam" id="PF04969">
    <property type="entry name" value="CS"/>
    <property type="match status" value="1"/>
</dbReference>
<dbReference type="AlphaFoldDB" id="A0AAN8T993"/>
<accession>A0AAN8T993</accession>
<comment type="similarity">
    <text evidence="1">Belongs to the shikimate kinase family.</text>
</comment>
<dbReference type="InterPro" id="IPR031322">
    <property type="entry name" value="Shikimate/glucono_kinase"/>
</dbReference>
<dbReference type="FunFam" id="2.60.40.790:FF:000050">
    <property type="entry name" value="Probable inactive shikimate kinase like 2, chloroplastic"/>
    <property type="match status" value="1"/>
</dbReference>
<protein>
    <recommendedName>
        <fullName evidence="2">CS domain-containing protein</fullName>
    </recommendedName>
</protein>
<dbReference type="Gene3D" id="2.60.40.790">
    <property type="match status" value="1"/>
</dbReference>
<proteinExistence type="inferred from homology"/>
<sequence length="417" mass="45710">MASSSSSSSVALSFLCQNPIKASISIPKTFSPYSKLTFPSIASFYSAIPRLDYSNLKKINPCLHCSNLPTASTNNTQYEFSDGSSEVELRLELGQGDVTPKDIYVDANESSLAIRVQQSGIVRTLMETSTLYEKIKPAETIWYIDEDQLVISLKKQNSELKWPDIVESWESLSAGITQLLRGTSIYLVGESTEINQRIARELAVGLGYTPLCTKELLEAYAKQSMESWVNEEGSDAVAEAERVILESLSSQARAVIATLGGKKGAAGRVNQWRHLFAGFTVWLSLSQATGGPDWGNSKQYPLKDPILTVQPIKNTFLCCAETDEESAKEEAKRNMQDSGRGYSNAEVVVKLGGWDPNYSKAVAQAVLSALKRLILADKDLPGKKSLYIRLGCRGDWPDIKPPGWDPSTSLDASSLRS</sequence>
<dbReference type="Pfam" id="PF01202">
    <property type="entry name" value="SKI"/>
    <property type="match status" value="1"/>
</dbReference>
<evidence type="ECO:0000313" key="3">
    <source>
        <dbReference type="EMBL" id="KAK6782910.1"/>
    </source>
</evidence>
<dbReference type="GO" id="GO:0005829">
    <property type="term" value="C:cytosol"/>
    <property type="evidence" value="ECO:0007669"/>
    <property type="project" value="TreeGrafter"/>
</dbReference>
<dbReference type="SUPFAM" id="SSF49764">
    <property type="entry name" value="HSP20-like chaperones"/>
    <property type="match status" value="1"/>
</dbReference>
<dbReference type="PANTHER" id="PTHR21087">
    <property type="entry name" value="SHIKIMATE KINASE"/>
    <property type="match status" value="1"/>
</dbReference>
<comment type="caution">
    <text evidence="3">The sequence shown here is derived from an EMBL/GenBank/DDBJ whole genome shotgun (WGS) entry which is preliminary data.</text>
</comment>
<dbReference type="Gene3D" id="3.40.50.300">
    <property type="entry name" value="P-loop containing nucleotide triphosphate hydrolases"/>
    <property type="match status" value="1"/>
</dbReference>
<name>A0AAN8T993_SOLBU</name>
<dbReference type="InterPro" id="IPR027417">
    <property type="entry name" value="P-loop_NTPase"/>
</dbReference>
<gene>
    <name evidence="3" type="ORF">RDI58_020706</name>
</gene>
<feature type="domain" description="CS" evidence="2">
    <location>
        <begin position="73"/>
        <end position="166"/>
    </location>
</feature>
<dbReference type="InterPro" id="IPR007052">
    <property type="entry name" value="CS_dom"/>
</dbReference>
<keyword evidence="4" id="KW-1185">Reference proteome</keyword>
<dbReference type="CDD" id="cd06467">
    <property type="entry name" value="p23_NUDC_like"/>
    <property type="match status" value="1"/>
</dbReference>
<reference evidence="3 4" key="1">
    <citation type="submission" date="2024-02" db="EMBL/GenBank/DDBJ databases">
        <title>de novo genome assembly of Solanum bulbocastanum strain 11H21.</title>
        <authorList>
            <person name="Hosaka A.J."/>
        </authorList>
    </citation>
    <scope>NUCLEOTIDE SEQUENCE [LARGE SCALE GENOMIC DNA]</scope>
    <source>
        <tissue evidence="3">Young leaves</tissue>
    </source>
</reference>
<evidence type="ECO:0000259" key="2">
    <source>
        <dbReference type="PROSITE" id="PS51203"/>
    </source>
</evidence>